<dbReference type="Pfam" id="PF17035">
    <property type="entry name" value="BET"/>
    <property type="match status" value="1"/>
</dbReference>
<feature type="region of interest" description="Disordered" evidence="7">
    <location>
        <begin position="403"/>
        <end position="473"/>
    </location>
</feature>
<evidence type="ECO:0000256" key="5">
    <source>
        <dbReference type="ARBA" id="ARBA00044509"/>
    </source>
</evidence>
<keyword evidence="2" id="KW-0805">Transcription regulation</keyword>
<dbReference type="InterPro" id="IPR001487">
    <property type="entry name" value="Bromodomain"/>
</dbReference>
<feature type="compositionally biased region" description="Polar residues" evidence="7">
    <location>
        <begin position="458"/>
        <end position="471"/>
    </location>
</feature>
<keyword evidence="11" id="KW-1185">Reference proteome</keyword>
<evidence type="ECO:0000256" key="2">
    <source>
        <dbReference type="ARBA" id="ARBA00023015"/>
    </source>
</evidence>
<dbReference type="InterPro" id="IPR036427">
    <property type="entry name" value="Bromodomain-like_sf"/>
</dbReference>
<evidence type="ECO:0000256" key="3">
    <source>
        <dbReference type="ARBA" id="ARBA00023117"/>
    </source>
</evidence>
<evidence type="ECO:0000313" key="11">
    <source>
        <dbReference type="Proteomes" id="UP001176940"/>
    </source>
</evidence>
<dbReference type="PROSITE" id="PS50014">
    <property type="entry name" value="BROMODOMAIN_2"/>
    <property type="match status" value="2"/>
</dbReference>
<dbReference type="InterPro" id="IPR027353">
    <property type="entry name" value="NET_dom"/>
</dbReference>
<feature type="compositionally biased region" description="Low complexity" evidence="7">
    <location>
        <begin position="844"/>
        <end position="864"/>
    </location>
</feature>
<dbReference type="SMART" id="SM00297">
    <property type="entry name" value="BROMO"/>
    <property type="match status" value="2"/>
</dbReference>
<comment type="similarity">
    <text evidence="5">Belongs to the BET family.</text>
</comment>
<dbReference type="SUPFAM" id="SSF47370">
    <property type="entry name" value="Bromodomain"/>
    <property type="match status" value="2"/>
</dbReference>
<feature type="compositionally biased region" description="Polar residues" evidence="7">
    <location>
        <begin position="423"/>
        <end position="451"/>
    </location>
</feature>
<dbReference type="Gene3D" id="1.20.920.10">
    <property type="entry name" value="Bromodomain-like"/>
    <property type="match status" value="2"/>
</dbReference>
<feature type="region of interest" description="Disordered" evidence="7">
    <location>
        <begin position="603"/>
        <end position="625"/>
    </location>
</feature>
<sequence length="970" mass="109535">MSFGNQGARVWRKTGEKEMPKCLKSSVKYPQSVMVWGAMSAAGVGPLCFIKGRVNAASYQEILEHFMLPSAEMLYGDEDFIFQHDLAPAHSAKTTGKWFTDHGITVLNWPANSPDLNPIENLWDIVKRKLRDARPNTLDELKAAIEASWASITSQQCHRLIASMPRRIEAVISAKGFPTKTCYITVIDKGPFAGTTNYLEDRPVLVLDTNEEQTYLRAEELDTTTRCVPEFPCDRTPPAFVRPGRVIVSHLNRILVPSKDYYQIIKNPMDLSTIRKRLEYNYYPKALDCIQDFNTMFTNCFIYNKPGDDIVLMAQELEKVFMQKIAEMPHEEIELSVVGNRSVKRKIPTSSEGESKEDMERTSVPIKKVTCQKMHRSPFPLPIIAMMPQRATLVPLSIVRTTKTAPTSPVSKAKKGIKRKADTTTPAVSLISNSCESSPSVSAPRQLQMPTSPEKPQADTSVRDSPNSPHQIISKPLSEQLKHCHNILNEMMSKKHAGCAWPFYKPDHSACLNLPGFSEILNCPMDLRTLRDKMENGQYKDTREFASDVRLMFLNCYKHNSPDSEVVTMARKLQDIFEILFAKIPDEPVAAATYSQNVVNRYTSSESSSSSSSESSSSDSEDDRARQLAMLQEQLRVVHEQLKVLTDGPSTKPKKKKSKKVKKKLKEKKKKLKKKASLNQKKKKMKKKGLKKKKSIVNDKKKKKLSVSDDEDQARPMTYDEKRQLSLDINKLPGEKLARIVHIIQTREPSLKDSNPHEIEIDFETLKPSTLRHLERYVMISLRKRPKKTSGEKSKSKDQLNKEKKLELEKRLHDVSGQLNSAKKTKDEATPVSQPTCGPKRLSESSSSSSSTSESSSDSSSSDSSDSDSEPCLVRATVVRAQIVNIRCVNRPKIVILFSLIPTRYPILVPSKGSHNNHSLQVNYRNYKHKASTEAQKINTHKILVLRFSSSSKSFSTHIKGFYHCSGNQY</sequence>
<dbReference type="Pfam" id="PF13358">
    <property type="entry name" value="DDE_3"/>
    <property type="match status" value="1"/>
</dbReference>
<evidence type="ECO:0000259" key="9">
    <source>
        <dbReference type="PROSITE" id="PS51525"/>
    </source>
</evidence>
<dbReference type="PANTHER" id="PTHR22880:SF175">
    <property type="entry name" value="BROMODOMAIN TESTIS-SPECIFIC PROTEIN"/>
    <property type="match status" value="1"/>
</dbReference>
<evidence type="ECO:0000256" key="4">
    <source>
        <dbReference type="ARBA" id="ARBA00023163"/>
    </source>
</evidence>
<dbReference type="Gene3D" id="1.20.1270.220">
    <property type="match status" value="1"/>
</dbReference>
<evidence type="ECO:0000313" key="10">
    <source>
        <dbReference type="EMBL" id="CAJ0948598.1"/>
    </source>
</evidence>
<name>A0ABN9LTP2_9NEOB</name>
<feature type="domain" description="Bromo" evidence="8">
    <location>
        <begin position="260"/>
        <end position="311"/>
    </location>
</feature>
<feature type="compositionally biased region" description="Basic and acidic residues" evidence="7">
    <location>
        <begin position="789"/>
        <end position="814"/>
    </location>
</feature>
<dbReference type="Pfam" id="PF00439">
    <property type="entry name" value="Bromodomain"/>
    <property type="match status" value="2"/>
</dbReference>
<feature type="domain" description="Bromo" evidence="8">
    <location>
        <begin position="495"/>
        <end position="567"/>
    </location>
</feature>
<dbReference type="Proteomes" id="UP001176940">
    <property type="component" value="Unassembled WGS sequence"/>
</dbReference>
<gene>
    <name evidence="10" type="ORF">RIMI_LOCUS12218878</name>
</gene>
<evidence type="ECO:0000256" key="7">
    <source>
        <dbReference type="SAM" id="MobiDB-lite"/>
    </source>
</evidence>
<dbReference type="Gene3D" id="3.30.420.10">
    <property type="entry name" value="Ribonuclease H-like superfamily/Ribonuclease H"/>
    <property type="match status" value="1"/>
</dbReference>
<organism evidence="10 11">
    <name type="scientific">Ranitomeya imitator</name>
    <name type="common">mimic poison frog</name>
    <dbReference type="NCBI Taxonomy" id="111125"/>
    <lineage>
        <taxon>Eukaryota</taxon>
        <taxon>Metazoa</taxon>
        <taxon>Chordata</taxon>
        <taxon>Craniata</taxon>
        <taxon>Vertebrata</taxon>
        <taxon>Euteleostomi</taxon>
        <taxon>Amphibia</taxon>
        <taxon>Batrachia</taxon>
        <taxon>Anura</taxon>
        <taxon>Neobatrachia</taxon>
        <taxon>Hyloidea</taxon>
        <taxon>Dendrobatidae</taxon>
        <taxon>Dendrobatinae</taxon>
        <taxon>Ranitomeya</taxon>
    </lineage>
</organism>
<dbReference type="InterPro" id="IPR050935">
    <property type="entry name" value="Bromo_chromatin_reader"/>
</dbReference>
<keyword evidence="1" id="KW-0156">Chromatin regulator</keyword>
<dbReference type="InterPro" id="IPR036397">
    <property type="entry name" value="RNaseH_sf"/>
</dbReference>
<reference evidence="10" key="1">
    <citation type="submission" date="2023-07" db="EMBL/GenBank/DDBJ databases">
        <authorList>
            <person name="Stuckert A."/>
        </authorList>
    </citation>
    <scope>NUCLEOTIDE SEQUENCE</scope>
</reference>
<keyword evidence="4" id="KW-0804">Transcription</keyword>
<feature type="compositionally biased region" description="Basic residues" evidence="7">
    <location>
        <begin position="652"/>
        <end position="705"/>
    </location>
</feature>
<comment type="caution">
    <text evidence="10">The sequence shown here is derived from an EMBL/GenBank/DDBJ whole genome shotgun (WGS) entry which is preliminary data.</text>
</comment>
<proteinExistence type="inferred from homology"/>
<feature type="compositionally biased region" description="Low complexity" evidence="7">
    <location>
        <begin position="604"/>
        <end position="618"/>
    </location>
</feature>
<dbReference type="PROSITE" id="PS51525">
    <property type="entry name" value="NET"/>
    <property type="match status" value="1"/>
</dbReference>
<evidence type="ECO:0000256" key="1">
    <source>
        <dbReference type="ARBA" id="ARBA00022853"/>
    </source>
</evidence>
<accession>A0ABN9LTP2</accession>
<keyword evidence="3 6" id="KW-0103">Bromodomain</keyword>
<evidence type="ECO:0000259" key="8">
    <source>
        <dbReference type="PROSITE" id="PS50014"/>
    </source>
</evidence>
<dbReference type="InterPro" id="IPR038336">
    <property type="entry name" value="NET_sf"/>
</dbReference>
<protein>
    <recommendedName>
        <fullName evidence="12">Bromodomain testis-specific protein</fullName>
    </recommendedName>
</protein>
<evidence type="ECO:0000256" key="6">
    <source>
        <dbReference type="PROSITE-ProRule" id="PRU00035"/>
    </source>
</evidence>
<feature type="region of interest" description="Disordered" evidence="7">
    <location>
        <begin position="782"/>
        <end position="871"/>
    </location>
</feature>
<dbReference type="InterPro" id="IPR038717">
    <property type="entry name" value="Tc1-like_DDE_dom"/>
</dbReference>
<evidence type="ECO:0008006" key="12">
    <source>
        <dbReference type="Google" id="ProtNLM"/>
    </source>
</evidence>
<feature type="domain" description="NET" evidence="9">
    <location>
        <begin position="707"/>
        <end position="789"/>
    </location>
</feature>
<feature type="region of interest" description="Disordered" evidence="7">
    <location>
        <begin position="642"/>
        <end position="720"/>
    </location>
</feature>
<dbReference type="EMBL" id="CAUEEQ010028706">
    <property type="protein sequence ID" value="CAJ0948598.1"/>
    <property type="molecule type" value="Genomic_DNA"/>
</dbReference>
<dbReference type="PRINTS" id="PR00503">
    <property type="entry name" value="BROMODOMAIN"/>
</dbReference>
<dbReference type="PANTHER" id="PTHR22880">
    <property type="entry name" value="FALZ-RELATED BROMODOMAIN-CONTAINING PROTEINS"/>
    <property type="match status" value="1"/>
</dbReference>